<comment type="caution">
    <text evidence="2">The sequence shown here is derived from an EMBL/GenBank/DDBJ whole genome shotgun (WGS) entry which is preliminary data.</text>
</comment>
<dbReference type="InterPro" id="IPR051797">
    <property type="entry name" value="TrmB-like"/>
</dbReference>
<dbReference type="InterPro" id="IPR036388">
    <property type="entry name" value="WH-like_DNA-bd_sf"/>
</dbReference>
<dbReference type="Gene3D" id="1.10.10.10">
    <property type="entry name" value="Winged helix-like DNA-binding domain superfamily/Winged helix DNA-binding domain"/>
    <property type="match status" value="1"/>
</dbReference>
<dbReference type="PANTHER" id="PTHR34293">
    <property type="entry name" value="HTH-TYPE TRANSCRIPTIONAL REGULATOR TRMBL2"/>
    <property type="match status" value="1"/>
</dbReference>
<accession>A0A2M8KS90</accession>
<protein>
    <recommendedName>
        <fullName evidence="1">Transcription regulator TrmB N-terminal domain-containing protein</fullName>
    </recommendedName>
</protein>
<dbReference type="AlphaFoldDB" id="A0A2M8KS90"/>
<evidence type="ECO:0000313" key="2">
    <source>
        <dbReference type="EMBL" id="PJE62787.1"/>
    </source>
</evidence>
<sequence>MTTNPEYLANLGLTPDQASIYLALLNNGPQSASSLAKLSGIKRTYIYYLCQELAKENLVKLTRQGKTSTFAPLSPDNLITRAEAIKIKAQTTLASLESALPELNSKFRLTSTRPVVSYFEGFAGVKKVYLDTLTATTPILALVETSAVDLEIYEWVTKEYVKERVKNNIPVQAIVTTGDQTKTYVAKDEVELRETKQVSSREFPFEQEINIYGDKVAFINHREGQKLLGIIINDSTIATTLRSWFNLTWLKV</sequence>
<name>A0A2M8KS90_9BACT</name>
<dbReference type="SUPFAM" id="SSF46785">
    <property type="entry name" value="Winged helix' DNA-binding domain"/>
    <property type="match status" value="1"/>
</dbReference>
<gene>
    <name evidence="2" type="ORF">COU88_03135</name>
</gene>
<feature type="domain" description="Transcription regulator TrmB N-terminal" evidence="1">
    <location>
        <begin position="8"/>
        <end position="75"/>
    </location>
</feature>
<evidence type="ECO:0000313" key="3">
    <source>
        <dbReference type="Proteomes" id="UP000229554"/>
    </source>
</evidence>
<dbReference type="InterPro" id="IPR002831">
    <property type="entry name" value="Tscrpt_reg_TrmB_N"/>
</dbReference>
<dbReference type="InterPro" id="IPR036390">
    <property type="entry name" value="WH_DNA-bd_sf"/>
</dbReference>
<evidence type="ECO:0000259" key="1">
    <source>
        <dbReference type="Pfam" id="PF01978"/>
    </source>
</evidence>
<dbReference type="Pfam" id="PF01978">
    <property type="entry name" value="TrmB"/>
    <property type="match status" value="1"/>
</dbReference>
<dbReference type="PANTHER" id="PTHR34293:SF1">
    <property type="entry name" value="HTH-TYPE TRANSCRIPTIONAL REGULATOR TRMBL2"/>
    <property type="match status" value="1"/>
</dbReference>
<reference evidence="3" key="1">
    <citation type="submission" date="2017-09" db="EMBL/GenBank/DDBJ databases">
        <title>Depth-based differentiation of microbial function through sediment-hosted aquifers and enrichment of novel symbionts in the deep terrestrial subsurface.</title>
        <authorList>
            <person name="Probst A.J."/>
            <person name="Ladd B."/>
            <person name="Jarett J.K."/>
            <person name="Geller-Mcgrath D.E."/>
            <person name="Sieber C.M.K."/>
            <person name="Emerson J.B."/>
            <person name="Anantharaman K."/>
            <person name="Thomas B.C."/>
            <person name="Malmstrom R."/>
            <person name="Stieglmeier M."/>
            <person name="Klingl A."/>
            <person name="Woyke T."/>
            <person name="Ryan C.M."/>
            <person name="Banfield J.F."/>
        </authorList>
    </citation>
    <scope>NUCLEOTIDE SEQUENCE [LARGE SCALE GENOMIC DNA]</scope>
</reference>
<organism evidence="2 3">
    <name type="scientific">Candidatus Roizmanbacteria bacterium CG10_big_fil_rev_8_21_14_0_10_39_6</name>
    <dbReference type="NCBI Taxonomy" id="1974853"/>
    <lineage>
        <taxon>Bacteria</taxon>
        <taxon>Candidatus Roizmaniibacteriota</taxon>
    </lineage>
</organism>
<dbReference type="EMBL" id="PFED01000128">
    <property type="protein sequence ID" value="PJE62787.1"/>
    <property type="molecule type" value="Genomic_DNA"/>
</dbReference>
<proteinExistence type="predicted"/>
<dbReference type="Proteomes" id="UP000229554">
    <property type="component" value="Unassembled WGS sequence"/>
</dbReference>